<evidence type="ECO:0000313" key="1">
    <source>
        <dbReference type="EMBL" id="MDT8878309.1"/>
    </source>
</evidence>
<sequence>MPGHWEGNLIIGANNHSAVGTLEERANLMVVLAKVVGTTAKAAFIGFSDKLNEVPQSLRLSLSYDYA</sequence>
<name>A0ABU3NAY7_9GAMM</name>
<dbReference type="EMBL" id="JAVXUR010000001">
    <property type="protein sequence ID" value="MDT8878309.1"/>
    <property type="molecule type" value="Genomic_DNA"/>
</dbReference>
<gene>
    <name evidence="1" type="ORF">RSO68_02365</name>
</gene>
<protein>
    <submittedName>
        <fullName evidence="1">Uncharacterized protein</fullName>
    </submittedName>
</protein>
<dbReference type="Proteomes" id="UP001255917">
    <property type="component" value="Unassembled WGS sequence"/>
</dbReference>
<comment type="caution">
    <text evidence="1">The sequence shown here is derived from an EMBL/GenBank/DDBJ whole genome shotgun (WGS) entry which is preliminary data.</text>
</comment>
<accession>A0ABU3NAY7</accession>
<organism evidence="1 2">
    <name type="scientific">Halomonas saccharevitans</name>
    <dbReference type="NCBI Taxonomy" id="416872"/>
    <lineage>
        <taxon>Bacteria</taxon>
        <taxon>Pseudomonadati</taxon>
        <taxon>Pseudomonadota</taxon>
        <taxon>Gammaproteobacteria</taxon>
        <taxon>Oceanospirillales</taxon>
        <taxon>Halomonadaceae</taxon>
        <taxon>Halomonas</taxon>
    </lineage>
</organism>
<dbReference type="RefSeq" id="WP_315585297.1">
    <property type="nucleotide sequence ID" value="NZ_JAVXUR010000001.1"/>
</dbReference>
<reference evidence="2" key="1">
    <citation type="submission" date="2023-07" db="EMBL/GenBank/DDBJ databases">
        <title>Substrates and metabolic shifts associated with increased methane emissions in unrestored hypersaline salterns.</title>
        <authorList>
            <person name="Bueno De Mesquita C.P."/>
            <person name="Tringe S.G."/>
        </authorList>
    </citation>
    <scope>NUCLEOTIDE SEQUENCE [LARGE SCALE GENOMIC DNA]</scope>
    <source>
        <strain evidence="2">I4</strain>
    </source>
</reference>
<keyword evidence="2" id="KW-1185">Reference proteome</keyword>
<proteinExistence type="predicted"/>
<evidence type="ECO:0000313" key="2">
    <source>
        <dbReference type="Proteomes" id="UP001255917"/>
    </source>
</evidence>